<dbReference type="RefSeq" id="WP_213167724.1">
    <property type="nucleotide sequence ID" value="NZ_CP058559.1"/>
</dbReference>
<protein>
    <submittedName>
        <fullName evidence="3">Class I SAM-dependent methyltransferase</fullName>
    </submittedName>
</protein>
<keyword evidence="4" id="KW-1185">Reference proteome</keyword>
<name>A0A7G9W5U9_ALKCA</name>
<evidence type="ECO:0000259" key="2">
    <source>
        <dbReference type="Pfam" id="PF13649"/>
    </source>
</evidence>
<dbReference type="SUPFAM" id="SSF53335">
    <property type="entry name" value="S-adenosyl-L-methionine-dependent methyltransferases"/>
    <property type="match status" value="1"/>
</dbReference>
<proteinExistence type="predicted"/>
<dbReference type="GO" id="GO:0032259">
    <property type="term" value="P:methylation"/>
    <property type="evidence" value="ECO:0007669"/>
    <property type="project" value="UniProtKB-KW"/>
</dbReference>
<accession>A0A7G9W5U9</accession>
<dbReference type="Gene3D" id="2.20.25.110">
    <property type="entry name" value="S-adenosyl-L-methionine-dependent methyltransferases"/>
    <property type="match status" value="1"/>
</dbReference>
<dbReference type="AlphaFoldDB" id="A0A7G9W5U9"/>
<dbReference type="Proteomes" id="UP000516160">
    <property type="component" value="Chromosome"/>
</dbReference>
<evidence type="ECO:0000256" key="1">
    <source>
        <dbReference type="ARBA" id="ARBA00022679"/>
    </source>
</evidence>
<evidence type="ECO:0000313" key="3">
    <source>
        <dbReference type="EMBL" id="QNO14061.1"/>
    </source>
</evidence>
<keyword evidence="1 3" id="KW-0808">Transferase</keyword>
<organism evidence="3 4">
    <name type="scientific">Alkalicella caledoniensis</name>
    <dbReference type="NCBI Taxonomy" id="2731377"/>
    <lineage>
        <taxon>Bacteria</taxon>
        <taxon>Bacillati</taxon>
        <taxon>Bacillota</taxon>
        <taxon>Clostridia</taxon>
        <taxon>Eubacteriales</taxon>
        <taxon>Proteinivoracaceae</taxon>
        <taxon>Alkalicella</taxon>
    </lineage>
</organism>
<dbReference type="PANTHER" id="PTHR43861">
    <property type="entry name" value="TRANS-ACONITATE 2-METHYLTRANSFERASE-RELATED"/>
    <property type="match status" value="1"/>
</dbReference>
<reference evidence="3 4" key="1">
    <citation type="submission" date="2020-07" db="EMBL/GenBank/DDBJ databases">
        <title>Alkalicella. sp. LB2 genome.</title>
        <authorList>
            <person name="Postec A."/>
            <person name="Quemeneur M."/>
        </authorList>
    </citation>
    <scope>NUCLEOTIDE SEQUENCE [LARGE SCALE GENOMIC DNA]</scope>
    <source>
        <strain evidence="3 4">LB2</strain>
    </source>
</reference>
<evidence type="ECO:0000313" key="4">
    <source>
        <dbReference type="Proteomes" id="UP000516160"/>
    </source>
</evidence>
<gene>
    <name evidence="3" type="ORF">HYG86_04370</name>
</gene>
<dbReference type="Gene3D" id="3.40.50.150">
    <property type="entry name" value="Vaccinia Virus protein VP39"/>
    <property type="match status" value="1"/>
</dbReference>
<feature type="domain" description="Methyltransferase" evidence="2">
    <location>
        <begin position="71"/>
        <end position="164"/>
    </location>
</feature>
<dbReference type="GO" id="GO:0008168">
    <property type="term" value="F:methyltransferase activity"/>
    <property type="evidence" value="ECO:0007669"/>
    <property type="project" value="UniProtKB-KW"/>
</dbReference>
<dbReference type="CDD" id="cd02440">
    <property type="entry name" value="AdoMet_MTases"/>
    <property type="match status" value="1"/>
</dbReference>
<dbReference type="EMBL" id="CP058559">
    <property type="protein sequence ID" value="QNO14061.1"/>
    <property type="molecule type" value="Genomic_DNA"/>
</dbReference>
<dbReference type="InterPro" id="IPR041698">
    <property type="entry name" value="Methyltransf_25"/>
</dbReference>
<dbReference type="KEGG" id="acae:HYG86_04370"/>
<dbReference type="InterPro" id="IPR029063">
    <property type="entry name" value="SAM-dependent_MTases_sf"/>
</dbReference>
<dbReference type="Pfam" id="PF13649">
    <property type="entry name" value="Methyltransf_25"/>
    <property type="match status" value="1"/>
</dbReference>
<keyword evidence="3" id="KW-0489">Methyltransferase</keyword>
<sequence>MLNKLLEATKKPELYAPSTMKFWDDEYISKYLLEAHLDFGDDAASRKPELINKSVEWITQLAPPKEDTRLLDLGCGPGLYCERLYKKGYKVTGMDFSKRSVSYAKDIAKEKGHKIEYYYMNYLDLDYENEFDVVILIYCDYAVLSPQDRKKLLTKIFRALKKNGIFIFDVFTPFRYKNMKVETKDWDISNGGFWNPEQHLCLESHFIYPKNTRCNQYVIVDSGNNTEIIRVWDQPFSPETIKAELAHISYESISIYADVTGTPYHEESDTMAMVVKK</sequence>